<dbReference type="RefSeq" id="WP_246405257.1">
    <property type="nucleotide sequence ID" value="NZ_JACHJO010000007.1"/>
</dbReference>
<name>A0A841IWH5_9ACTN</name>
<dbReference type="InterPro" id="IPR001646">
    <property type="entry name" value="5peptide_repeat"/>
</dbReference>
<protein>
    <submittedName>
        <fullName evidence="1">Uncharacterized protein YjbI with pentapeptide repeats</fullName>
    </submittedName>
</protein>
<comment type="caution">
    <text evidence="1">The sequence shown here is derived from an EMBL/GenBank/DDBJ whole genome shotgun (WGS) entry which is preliminary data.</text>
</comment>
<reference evidence="1 2" key="1">
    <citation type="submission" date="2020-08" db="EMBL/GenBank/DDBJ databases">
        <title>Genomic Encyclopedia of Type Strains, Phase III (KMG-III): the genomes of soil and plant-associated and newly described type strains.</title>
        <authorList>
            <person name="Whitman W."/>
        </authorList>
    </citation>
    <scope>NUCLEOTIDE SEQUENCE [LARGE SCALE GENOMIC DNA]</scope>
    <source>
        <strain evidence="1 2">CECT 8712</strain>
    </source>
</reference>
<keyword evidence="2" id="KW-1185">Reference proteome</keyword>
<dbReference type="Gene3D" id="2.160.20.80">
    <property type="entry name" value="E3 ubiquitin-protein ligase SopA"/>
    <property type="match status" value="1"/>
</dbReference>
<evidence type="ECO:0000313" key="2">
    <source>
        <dbReference type="Proteomes" id="UP000536604"/>
    </source>
</evidence>
<gene>
    <name evidence="1" type="ORF">FHS13_002515</name>
</gene>
<dbReference type="Proteomes" id="UP000536604">
    <property type="component" value="Unassembled WGS sequence"/>
</dbReference>
<accession>A0A841IWH5</accession>
<proteinExistence type="predicted"/>
<sequence length="84" mass="9400">MEEERAANTDFRSVELSSQRLVDVVLDRCRFRGARLTGVSLVRVSLWDVPFEGCQFDYATWAQVRAMGDVAFAGCSFAEAVFEG</sequence>
<dbReference type="Pfam" id="PF00805">
    <property type="entry name" value="Pentapeptide"/>
    <property type="match status" value="1"/>
</dbReference>
<dbReference type="EMBL" id="JACHJO010000007">
    <property type="protein sequence ID" value="MBB6120558.1"/>
    <property type="molecule type" value="Genomic_DNA"/>
</dbReference>
<evidence type="ECO:0000313" key="1">
    <source>
        <dbReference type="EMBL" id="MBB6120558.1"/>
    </source>
</evidence>
<dbReference type="AlphaFoldDB" id="A0A841IWH5"/>
<dbReference type="SUPFAM" id="SSF141571">
    <property type="entry name" value="Pentapeptide repeat-like"/>
    <property type="match status" value="1"/>
</dbReference>
<organism evidence="1 2">
    <name type="scientific">Nocardiopsis algeriensis</name>
    <dbReference type="NCBI Taxonomy" id="1478215"/>
    <lineage>
        <taxon>Bacteria</taxon>
        <taxon>Bacillati</taxon>
        <taxon>Actinomycetota</taxon>
        <taxon>Actinomycetes</taxon>
        <taxon>Streptosporangiales</taxon>
        <taxon>Nocardiopsidaceae</taxon>
        <taxon>Nocardiopsis</taxon>
    </lineage>
</organism>